<organism evidence="2 3">
    <name type="scientific">Providencia stuartii ATCC 25827</name>
    <dbReference type="NCBI Taxonomy" id="471874"/>
    <lineage>
        <taxon>Bacteria</taxon>
        <taxon>Pseudomonadati</taxon>
        <taxon>Pseudomonadota</taxon>
        <taxon>Gammaproteobacteria</taxon>
        <taxon>Enterobacterales</taxon>
        <taxon>Morganellaceae</taxon>
        <taxon>Providencia</taxon>
    </lineage>
</organism>
<dbReference type="GeneID" id="93518953"/>
<accession>A0AA86Z0C7</accession>
<sequence length="202" mass="22867">MKLTYKVLLAAIVICLIIIVSITSLRFSKDESRLATVISIEPIKSHRLIEQENCSVMGIFDGFNQEYLSRYHPAQSECKMVFMIEALQKDSLSSLLERDNRKCIVTEKVEQIIVGYDVVYRIGNTLGKVRTVYDPGLFIPLDENGRLDLSTSSSQLCKAARNQTDALVPFYCVKLDEASRNSLNMNNAVEIYAGKNTYAYFE</sequence>
<protein>
    <submittedName>
        <fullName evidence="2">Uncharacterized protein</fullName>
    </submittedName>
</protein>
<gene>
    <name evidence="2" type="ORF">PROSTU_02949</name>
</gene>
<reference evidence="3" key="1">
    <citation type="submission" date="2008-04" db="EMBL/GenBank/DDBJ databases">
        <title>Draft genome sequence of Providencia stuartii (ATCC 25827).</title>
        <authorList>
            <person name="Sudarsanam P."/>
            <person name="Ley R."/>
            <person name="Guruge J."/>
            <person name="Turnbaugh P.J."/>
            <person name="Mahowald M."/>
            <person name="Liep D."/>
            <person name="Gordon J."/>
        </authorList>
    </citation>
    <scope>NUCLEOTIDE SEQUENCE [LARGE SCALE GENOMIC DNA]</scope>
    <source>
        <strain evidence="3">ATCC 25827</strain>
    </source>
</reference>
<comment type="caution">
    <text evidence="2">The sequence shown here is derived from an EMBL/GenBank/DDBJ whole genome shotgun (WGS) entry which is preliminary data.</text>
</comment>
<dbReference type="Proteomes" id="UP000004506">
    <property type="component" value="Unassembled WGS sequence"/>
</dbReference>
<evidence type="ECO:0000313" key="2">
    <source>
        <dbReference type="EMBL" id="EDU59757.1"/>
    </source>
</evidence>
<evidence type="ECO:0000313" key="3">
    <source>
        <dbReference type="Proteomes" id="UP000004506"/>
    </source>
</evidence>
<keyword evidence="1" id="KW-1133">Transmembrane helix</keyword>
<reference evidence="2 3" key="3">
    <citation type="submission" date="2008-05" db="EMBL/GenBank/DDBJ databases">
        <authorList>
            <person name="Fulton L."/>
            <person name="Clifton S."/>
            <person name="Fulton B."/>
            <person name="Xu J."/>
            <person name="Minx P."/>
            <person name="Pepin K.H."/>
            <person name="Johnson M."/>
            <person name="Thiruvilangam P."/>
            <person name="Bhonagiri V."/>
            <person name="Nash W.E."/>
            <person name="Mardis E.R."/>
            <person name="Wilson R.K."/>
        </authorList>
    </citation>
    <scope>NUCLEOTIDE SEQUENCE [LARGE SCALE GENOMIC DNA]</scope>
    <source>
        <strain evidence="2 3">ATCC 25827</strain>
    </source>
</reference>
<evidence type="ECO:0000256" key="1">
    <source>
        <dbReference type="SAM" id="Phobius"/>
    </source>
</evidence>
<dbReference type="EMBL" id="ABJD02000101">
    <property type="protein sequence ID" value="EDU59757.1"/>
    <property type="molecule type" value="Genomic_DNA"/>
</dbReference>
<keyword evidence="1" id="KW-0472">Membrane</keyword>
<feature type="transmembrane region" description="Helical" evidence="1">
    <location>
        <begin position="7"/>
        <end position="27"/>
    </location>
</feature>
<dbReference type="NCBIfam" id="NF041435">
    <property type="entry name" value="UmoD"/>
    <property type="match status" value="1"/>
</dbReference>
<keyword evidence="1" id="KW-0812">Transmembrane</keyword>
<proteinExistence type="predicted"/>
<name>A0AA86Z0C7_PROST</name>
<reference evidence="3" key="2">
    <citation type="submission" date="2008-04" db="EMBL/GenBank/DDBJ databases">
        <title>Draft genome sequence of Providencia stuartii(ATCC 25827).</title>
        <authorList>
            <person name="Sudarsanam P."/>
            <person name="Ley R."/>
            <person name="Guruge J."/>
            <person name="Turnbaugh P.J."/>
            <person name="Mahowald M."/>
            <person name="Liep D."/>
            <person name="Gordon J."/>
        </authorList>
    </citation>
    <scope>NUCLEOTIDE SEQUENCE [LARGE SCALE GENOMIC DNA]</scope>
    <source>
        <strain evidence="3">ATCC 25827</strain>
    </source>
</reference>
<dbReference type="RefSeq" id="WP_004920810.1">
    <property type="nucleotide sequence ID" value="NZ_DS607663.1"/>
</dbReference>
<dbReference type="AlphaFoldDB" id="A0AA86Z0C7"/>